<keyword evidence="2" id="KW-1185">Reference proteome</keyword>
<protein>
    <submittedName>
        <fullName evidence="1">Uncharacterized protein</fullName>
    </submittedName>
</protein>
<gene>
    <name evidence="1" type="ORF">SAMN02745724_05413</name>
</gene>
<sequence length="176" mass="19922">MTKNYLTSLIEITDPDNPPQSIRLLARTNDKLNYDDEFLSFYQQGNFLSIVDHGIVTPKYKPAYLSTRQFDAPLAVLPWLVNKLDFFIKPSSQGGLPPNKIATDKEQVSGEYLILTRAMDAGNARREGGYSIYNLVRQNYSNSNHQGVTFSDSYLFQGGLLDLWKDLATKYQNGTL</sequence>
<name>A0A1I1V8K2_9GAMM</name>
<evidence type="ECO:0000313" key="2">
    <source>
        <dbReference type="Proteomes" id="UP000198862"/>
    </source>
</evidence>
<reference evidence="1 2" key="1">
    <citation type="submission" date="2016-10" db="EMBL/GenBank/DDBJ databases">
        <authorList>
            <person name="de Groot N.N."/>
        </authorList>
    </citation>
    <scope>NUCLEOTIDE SEQUENCE [LARGE SCALE GENOMIC DNA]</scope>
    <source>
        <strain evidence="1 2">DSM 6059</strain>
    </source>
</reference>
<evidence type="ECO:0000313" key="1">
    <source>
        <dbReference type="EMBL" id="SFD77433.1"/>
    </source>
</evidence>
<accession>A0A1I1V8K2</accession>
<organism evidence="1 2">
    <name type="scientific">Pseudoalteromonas denitrificans DSM 6059</name>
    <dbReference type="NCBI Taxonomy" id="1123010"/>
    <lineage>
        <taxon>Bacteria</taxon>
        <taxon>Pseudomonadati</taxon>
        <taxon>Pseudomonadota</taxon>
        <taxon>Gammaproteobacteria</taxon>
        <taxon>Alteromonadales</taxon>
        <taxon>Pseudoalteromonadaceae</taxon>
        <taxon>Pseudoalteromonas</taxon>
    </lineage>
</organism>
<proteinExistence type="predicted"/>
<dbReference type="OrthoDB" id="6197633at2"/>
<dbReference type="RefSeq" id="WP_091991952.1">
    <property type="nucleotide sequence ID" value="NZ_FOLO01000107.1"/>
</dbReference>
<dbReference type="STRING" id="1123010.SAMN02745724_05413"/>
<dbReference type="AlphaFoldDB" id="A0A1I1V8K2"/>
<dbReference type="EMBL" id="FOLO01000107">
    <property type="protein sequence ID" value="SFD77433.1"/>
    <property type="molecule type" value="Genomic_DNA"/>
</dbReference>
<dbReference type="Proteomes" id="UP000198862">
    <property type="component" value="Unassembled WGS sequence"/>
</dbReference>